<protein>
    <submittedName>
        <fullName evidence="1">Uncharacterized protein</fullName>
    </submittedName>
</protein>
<dbReference type="AlphaFoldDB" id="A0A154PST4"/>
<accession>A0A154PST4</accession>
<dbReference type="Proteomes" id="UP000076502">
    <property type="component" value="Unassembled WGS sequence"/>
</dbReference>
<organism evidence="1 2">
    <name type="scientific">Dufourea novaeangliae</name>
    <name type="common">Sweat bee</name>
    <dbReference type="NCBI Taxonomy" id="178035"/>
    <lineage>
        <taxon>Eukaryota</taxon>
        <taxon>Metazoa</taxon>
        <taxon>Ecdysozoa</taxon>
        <taxon>Arthropoda</taxon>
        <taxon>Hexapoda</taxon>
        <taxon>Insecta</taxon>
        <taxon>Pterygota</taxon>
        <taxon>Neoptera</taxon>
        <taxon>Endopterygota</taxon>
        <taxon>Hymenoptera</taxon>
        <taxon>Apocrita</taxon>
        <taxon>Aculeata</taxon>
        <taxon>Apoidea</taxon>
        <taxon>Anthophila</taxon>
        <taxon>Halictidae</taxon>
        <taxon>Rophitinae</taxon>
        <taxon>Dufourea</taxon>
    </lineage>
</organism>
<sequence length="63" mass="7442">MMTDVLHTCAGLRLLWYYRYITVSRKSYTDRVKYVQRKGTLVFKDKCPFGDDSSYLLTCLLHA</sequence>
<keyword evidence="2" id="KW-1185">Reference proteome</keyword>
<gene>
    <name evidence="1" type="ORF">WN55_06816</name>
</gene>
<evidence type="ECO:0000313" key="1">
    <source>
        <dbReference type="EMBL" id="KZC14384.1"/>
    </source>
</evidence>
<dbReference type="EMBL" id="KQ435066">
    <property type="protein sequence ID" value="KZC14384.1"/>
    <property type="molecule type" value="Genomic_DNA"/>
</dbReference>
<evidence type="ECO:0000313" key="2">
    <source>
        <dbReference type="Proteomes" id="UP000076502"/>
    </source>
</evidence>
<proteinExistence type="predicted"/>
<reference evidence="1 2" key="1">
    <citation type="submission" date="2015-07" db="EMBL/GenBank/DDBJ databases">
        <title>The genome of Dufourea novaeangliae.</title>
        <authorList>
            <person name="Pan H."/>
            <person name="Kapheim K."/>
        </authorList>
    </citation>
    <scope>NUCLEOTIDE SEQUENCE [LARGE SCALE GENOMIC DNA]</scope>
    <source>
        <strain evidence="1">0120121106</strain>
        <tissue evidence="1">Whole body</tissue>
    </source>
</reference>
<name>A0A154PST4_DUFNO</name>